<evidence type="ECO:0000256" key="2">
    <source>
        <dbReference type="SAM" id="SignalP"/>
    </source>
</evidence>
<organism evidence="3 4">
    <name type="scientific">Nocardioides seonyuensis</name>
    <dbReference type="NCBI Taxonomy" id="2518371"/>
    <lineage>
        <taxon>Bacteria</taxon>
        <taxon>Bacillati</taxon>
        <taxon>Actinomycetota</taxon>
        <taxon>Actinomycetes</taxon>
        <taxon>Propionibacteriales</taxon>
        <taxon>Nocardioidaceae</taxon>
        <taxon>Nocardioides</taxon>
    </lineage>
</organism>
<dbReference type="NCBIfam" id="NF037995">
    <property type="entry name" value="TRAP_S1"/>
    <property type="match status" value="1"/>
</dbReference>
<protein>
    <recommendedName>
        <fullName evidence="5">C4-dicarboxylate ABC transporter substrate-binding protein</fullName>
    </recommendedName>
</protein>
<dbReference type="KEGG" id="nsn:EXE58_10995"/>
<dbReference type="PROSITE" id="PS51257">
    <property type="entry name" value="PROKAR_LIPOPROTEIN"/>
    <property type="match status" value="1"/>
</dbReference>
<sequence>MRTRSWPLVVTAMMAAATATACGSDGGVANQDQITFKYATYQPENSTDAKVAKWWFERVDELTPNHELDVKMFYSGSLLPPDDTLNGVASRRADAALFATSYHPKELPLSQIATVPFLSTSAEASARVHAEMYENNEAFREEFKRNGLVPLVWAVVPNNTLGFVDPVDSVDDLDGKKIRAVGISAQALEAKGAEVVALPATDLYESLEQGVIEGFSTLIFTNAVLGFNVAEVAPNLVDSGLGQYVLATQVVMNADLYEGLPDEVKGAMGQAAEEALDFSLKETQAEGELACDRLQELGGSVTTFPEDEVSAWKDGLFEGLLDQWSESASESPDLTEDAIEEFESEYLEAMSERSGEAAPDILTECANRG</sequence>
<dbReference type="AlphaFoldDB" id="A0A4P7II81"/>
<evidence type="ECO:0000313" key="4">
    <source>
        <dbReference type="Proteomes" id="UP000294853"/>
    </source>
</evidence>
<dbReference type="PANTHER" id="PTHR33376:SF15">
    <property type="entry name" value="BLL6794 PROTEIN"/>
    <property type="match status" value="1"/>
</dbReference>
<accession>A0A4P7II81</accession>
<gene>
    <name evidence="3" type="ORF">EXE58_10995</name>
</gene>
<reference evidence="3 4" key="1">
    <citation type="submission" date="2019-03" db="EMBL/GenBank/DDBJ databases">
        <title>Three New Species of Nocardioides, Nocardioides euryhalodurans sp. nov., Nocardioides seonyuensis sp. nov. and Nocardioides eburneoflavus sp. nov. Iolated from Soil.</title>
        <authorList>
            <person name="Roh S.G."/>
            <person name="Lee C."/>
            <person name="Kim M.-K."/>
            <person name="Kim S.B."/>
        </authorList>
    </citation>
    <scope>NUCLEOTIDE SEQUENCE [LARGE SCALE GENOMIC DNA]</scope>
    <source>
        <strain evidence="3 4">MMS17-SY207-3</strain>
    </source>
</reference>
<evidence type="ECO:0008006" key="5">
    <source>
        <dbReference type="Google" id="ProtNLM"/>
    </source>
</evidence>
<feature type="chain" id="PRO_5020239521" description="C4-dicarboxylate ABC transporter substrate-binding protein" evidence="2">
    <location>
        <begin position="22"/>
        <end position="369"/>
    </location>
</feature>
<evidence type="ECO:0000313" key="3">
    <source>
        <dbReference type="EMBL" id="QBX55937.1"/>
    </source>
</evidence>
<dbReference type="Proteomes" id="UP000294853">
    <property type="component" value="Chromosome"/>
</dbReference>
<dbReference type="Gene3D" id="3.40.190.170">
    <property type="entry name" value="Bacterial extracellular solute-binding protein, family 7"/>
    <property type="match status" value="1"/>
</dbReference>
<dbReference type="PANTHER" id="PTHR33376">
    <property type="match status" value="1"/>
</dbReference>
<dbReference type="EMBL" id="CP038436">
    <property type="protein sequence ID" value="QBX55937.1"/>
    <property type="molecule type" value="Genomic_DNA"/>
</dbReference>
<feature type="signal peptide" evidence="2">
    <location>
        <begin position="1"/>
        <end position="21"/>
    </location>
</feature>
<dbReference type="InterPro" id="IPR018389">
    <property type="entry name" value="DctP_fam"/>
</dbReference>
<proteinExistence type="predicted"/>
<dbReference type="Pfam" id="PF03480">
    <property type="entry name" value="DctP"/>
    <property type="match status" value="1"/>
</dbReference>
<keyword evidence="4" id="KW-1185">Reference proteome</keyword>
<dbReference type="CDD" id="cd13666">
    <property type="entry name" value="PBP2_TRAP_DctP_like_1"/>
    <property type="match status" value="1"/>
</dbReference>
<dbReference type="InterPro" id="IPR038404">
    <property type="entry name" value="TRAP_DctP_sf"/>
</dbReference>
<keyword evidence="1 2" id="KW-0732">Signal</keyword>
<dbReference type="OrthoDB" id="9815946at2"/>
<dbReference type="GO" id="GO:0055085">
    <property type="term" value="P:transmembrane transport"/>
    <property type="evidence" value="ECO:0007669"/>
    <property type="project" value="InterPro"/>
</dbReference>
<evidence type="ECO:0000256" key="1">
    <source>
        <dbReference type="ARBA" id="ARBA00022729"/>
    </source>
</evidence>
<name>A0A4P7II81_9ACTN</name>